<gene>
    <name evidence="1" type="ORF">EST38_g8212</name>
</gene>
<accession>A0A4Q2DFZ0</accession>
<reference evidence="1 2" key="1">
    <citation type="submission" date="2019-01" db="EMBL/GenBank/DDBJ databases">
        <title>Draft genome sequence of Psathyrella aberdarensis IHI B618.</title>
        <authorList>
            <person name="Buettner E."/>
            <person name="Kellner H."/>
        </authorList>
    </citation>
    <scope>NUCLEOTIDE SEQUENCE [LARGE SCALE GENOMIC DNA]</scope>
    <source>
        <strain evidence="1 2">IHI B618</strain>
    </source>
</reference>
<dbReference type="EMBL" id="SDEE01000324">
    <property type="protein sequence ID" value="RXW17644.1"/>
    <property type="molecule type" value="Genomic_DNA"/>
</dbReference>
<evidence type="ECO:0000313" key="2">
    <source>
        <dbReference type="Proteomes" id="UP000290288"/>
    </source>
</evidence>
<name>A0A4Q2DFZ0_9AGAR</name>
<dbReference type="AlphaFoldDB" id="A0A4Q2DFZ0"/>
<evidence type="ECO:0000313" key="1">
    <source>
        <dbReference type="EMBL" id="RXW17644.1"/>
    </source>
</evidence>
<dbReference type="OrthoDB" id="2340858at2759"/>
<sequence>MSIWCHLIDHVKRPLGVPFKVPREGVNSVEDLKKQVKQMEAGFLGSVDADCLKVWRVTEELLLHEVDAPGTDKAAKRIREIDFSSLEEIRSLSNGQDMASLGLARYETLLVERPDPDCPPSAGYPITDSPETLPEDAMALALFRALWQNPKGLKSITRTETFEDIPGHDSDFRYHARFMDLSTILGSSEPFRRGEPFAARFFIRQEFDEALDFMKGRPHEHMLLIGQSDIGKTIALTYFLVMRLVKGLPTTFAPTRTVRYLFQDSGVTAWGSIPAIPDCLYPHYRVLGDLNCHQSTSDLQPTYFGPLSLSSSPLEDDYRDFQEEQSFDVKHFVMKPLDWLEVYSWSRFNGSDAACDFSTFQKYGGLAINLVSGVKTCEVLDADIDKVILAMNLKDFLWSPQLNWDPILTHHIIEMRPVFNVTRDNIKYRLWHPDDYTVNILSPYVYDRMLELKKSGLVEALRNAIEDSFESYERPFLEFVFQDMVHKYMVHHPTPEPVLRPFESAGGNYRLTLGLRGRQLMTTEYVSGRGETVDLSADCYYKLPTGVIDPLGDGGINSFAFEVDSENRIKTVVLFRFILYKYQYNRASIRTDLGLTKELRRHLGEQLDPNQFATEVKWKLVFVVPRGANGRVVNLEVEGGGEKRGEVEMERYVFEIDYLEALGYL</sequence>
<dbReference type="Proteomes" id="UP000290288">
    <property type="component" value="Unassembled WGS sequence"/>
</dbReference>
<proteinExistence type="predicted"/>
<organism evidence="1 2">
    <name type="scientific">Candolleomyces aberdarensis</name>
    <dbReference type="NCBI Taxonomy" id="2316362"/>
    <lineage>
        <taxon>Eukaryota</taxon>
        <taxon>Fungi</taxon>
        <taxon>Dikarya</taxon>
        <taxon>Basidiomycota</taxon>
        <taxon>Agaricomycotina</taxon>
        <taxon>Agaricomycetes</taxon>
        <taxon>Agaricomycetidae</taxon>
        <taxon>Agaricales</taxon>
        <taxon>Agaricineae</taxon>
        <taxon>Psathyrellaceae</taxon>
        <taxon>Candolleomyces</taxon>
    </lineage>
</organism>
<keyword evidence="2" id="KW-1185">Reference proteome</keyword>
<comment type="caution">
    <text evidence="1">The sequence shown here is derived from an EMBL/GenBank/DDBJ whole genome shotgun (WGS) entry which is preliminary data.</text>
</comment>
<protein>
    <submittedName>
        <fullName evidence="1">Uncharacterized protein</fullName>
    </submittedName>
</protein>